<organism evidence="1 2">
    <name type="scientific">Stigmatella aurantiaca (strain DW4/3-1)</name>
    <dbReference type="NCBI Taxonomy" id="378806"/>
    <lineage>
        <taxon>Bacteria</taxon>
        <taxon>Pseudomonadati</taxon>
        <taxon>Myxococcota</taxon>
        <taxon>Myxococcia</taxon>
        <taxon>Myxococcales</taxon>
        <taxon>Cystobacterineae</taxon>
        <taxon>Archangiaceae</taxon>
        <taxon>Stigmatella</taxon>
    </lineage>
</organism>
<reference evidence="1 2" key="1">
    <citation type="submission" date="2006-04" db="EMBL/GenBank/DDBJ databases">
        <authorList>
            <person name="Nierman W.C."/>
        </authorList>
    </citation>
    <scope>NUCLEOTIDE SEQUENCE [LARGE SCALE GENOMIC DNA]</scope>
    <source>
        <strain evidence="1 2">DW4/3-1</strain>
    </source>
</reference>
<gene>
    <name evidence="1" type="ORF">STIAU_1000</name>
</gene>
<dbReference type="Proteomes" id="UP000032702">
    <property type="component" value="Unassembled WGS sequence"/>
</dbReference>
<dbReference type="InterPro" id="IPR036393">
    <property type="entry name" value="AceGlu_kinase-like_sf"/>
</dbReference>
<evidence type="ECO:0008006" key="3">
    <source>
        <dbReference type="Google" id="ProtNLM"/>
    </source>
</evidence>
<name>Q093A2_STIAD</name>
<dbReference type="AlphaFoldDB" id="Q093A2"/>
<dbReference type="Gene3D" id="3.40.1160.10">
    <property type="entry name" value="Acetylglutamate kinase-like"/>
    <property type="match status" value="1"/>
</dbReference>
<protein>
    <recommendedName>
        <fullName evidence="3">Acetylglutamate kinase</fullName>
    </recommendedName>
</protein>
<evidence type="ECO:0000313" key="1">
    <source>
        <dbReference type="EMBL" id="EAU66789.1"/>
    </source>
</evidence>
<sequence>ALEGGVGSVHLVSGTLPDALLEEVFTNEGSGTMVVRESPARGAGGST</sequence>
<feature type="non-terminal residue" evidence="1">
    <location>
        <position position="1"/>
    </location>
</feature>
<proteinExistence type="predicted"/>
<dbReference type="SUPFAM" id="SSF53633">
    <property type="entry name" value="Carbamate kinase-like"/>
    <property type="match status" value="1"/>
</dbReference>
<dbReference type="PATRIC" id="fig|378806.16.peg.5927"/>
<dbReference type="EMBL" id="AAMD01000047">
    <property type="protein sequence ID" value="EAU66789.1"/>
    <property type="molecule type" value="Genomic_DNA"/>
</dbReference>
<accession>Q093A2</accession>
<evidence type="ECO:0000313" key="2">
    <source>
        <dbReference type="Proteomes" id="UP000032702"/>
    </source>
</evidence>
<comment type="caution">
    <text evidence="1">The sequence shown here is derived from an EMBL/GenBank/DDBJ whole genome shotgun (WGS) entry which is preliminary data.</text>
</comment>